<proteinExistence type="predicted"/>
<dbReference type="CDD" id="cd00063">
    <property type="entry name" value="FN3"/>
    <property type="match status" value="1"/>
</dbReference>
<protein>
    <recommendedName>
        <fullName evidence="3">Fibronectin type-III domain-containing protein</fullName>
    </recommendedName>
</protein>
<evidence type="ECO:0000259" key="3">
    <source>
        <dbReference type="PROSITE" id="PS50853"/>
    </source>
</evidence>
<feature type="chain" id="PRO_5047405793" description="Fibronectin type-III domain-containing protein" evidence="2">
    <location>
        <begin position="31"/>
        <end position="736"/>
    </location>
</feature>
<dbReference type="Gene3D" id="2.60.40.10">
    <property type="entry name" value="Immunoglobulins"/>
    <property type="match status" value="1"/>
</dbReference>
<organism evidence="4 5">
    <name type="scientific">Jutongia huaianensis</name>
    <dbReference type="NCBI Taxonomy" id="2763668"/>
    <lineage>
        <taxon>Bacteria</taxon>
        <taxon>Bacillati</taxon>
        <taxon>Bacillota</taxon>
        <taxon>Clostridia</taxon>
        <taxon>Lachnospirales</taxon>
        <taxon>Lachnospiraceae</taxon>
        <taxon>Jutongia</taxon>
    </lineage>
</organism>
<dbReference type="InterPro" id="IPR013783">
    <property type="entry name" value="Ig-like_fold"/>
</dbReference>
<feature type="domain" description="Fibronectin type-III" evidence="3">
    <location>
        <begin position="640"/>
        <end position="736"/>
    </location>
</feature>
<dbReference type="SUPFAM" id="SSF49265">
    <property type="entry name" value="Fibronectin type III"/>
    <property type="match status" value="1"/>
</dbReference>
<accession>A0ABR7N0U2</accession>
<evidence type="ECO:0000256" key="2">
    <source>
        <dbReference type="SAM" id="SignalP"/>
    </source>
</evidence>
<dbReference type="EMBL" id="JACRSX010000003">
    <property type="protein sequence ID" value="MBC8561935.1"/>
    <property type="molecule type" value="Genomic_DNA"/>
</dbReference>
<comment type="caution">
    <text evidence="4">The sequence shown here is derived from an EMBL/GenBank/DDBJ whole genome shotgun (WGS) entry which is preliminary data.</text>
</comment>
<dbReference type="InterPro" id="IPR036116">
    <property type="entry name" value="FN3_sf"/>
</dbReference>
<feature type="region of interest" description="Disordered" evidence="1">
    <location>
        <begin position="563"/>
        <end position="639"/>
    </location>
</feature>
<evidence type="ECO:0000313" key="4">
    <source>
        <dbReference type="EMBL" id="MBC8561935.1"/>
    </source>
</evidence>
<reference evidence="4 5" key="1">
    <citation type="submission" date="2020-08" db="EMBL/GenBank/DDBJ databases">
        <title>Genome public.</title>
        <authorList>
            <person name="Liu C."/>
            <person name="Sun Q."/>
        </authorList>
    </citation>
    <scope>NUCLEOTIDE SEQUENCE [LARGE SCALE GENOMIC DNA]</scope>
    <source>
        <strain evidence="4 5">NSJ-37</strain>
    </source>
</reference>
<evidence type="ECO:0000256" key="1">
    <source>
        <dbReference type="SAM" id="MobiDB-lite"/>
    </source>
</evidence>
<evidence type="ECO:0000313" key="5">
    <source>
        <dbReference type="Proteomes" id="UP000606193"/>
    </source>
</evidence>
<keyword evidence="5" id="KW-1185">Reference proteome</keyword>
<sequence>MKKIKILSILLASSLTLGSGLLPSYSPLMAAEKDQTQTAPITVTPDPALGAADTQKDLPQRFFQTQSEGGTVSQNISKNNYKTWGNAVNSFIEENEDGSFLRIEQIDSELIVEKYDSDFKKAELVTKVSLPLPIYGGYFTGENARFLVCGESNPEESNEKEVVRIIKYDNNWNELDHVSVYGANTYKPFRSGILQMTEMNGILYITGCHTMYATDDGVHHQASMNFAVNEENMELITQNTEIGCHGFVSHSFRQCIAQDGTDIYLFDHGDANPRSAYLQKIDAKLKKVSKDLHVFKFDGKIGANETGVSIGGIEIVGDNIFTAGNSVEQFGEVYDPSTYKRNLWVSVIDKKMENQIFVWLTDHENLGEWSARTPYLIPAPDGSCYVMWEDVVEIPKSINGIYYYDVKQFFTKIAKVKPDGTIDGEIHTIYGRLSDCKPIVTSDQKLVWYTTEKASPLFYSLDLNQLSPYEFTGYGNIEKCSVTISAVSYNFYDPSDNKTHTGPEVLSVNYGDLKLTEGVDYNVSYSDNVDMGTGYIQITGKGFFKDPATDAADKILRIPYQIKYPTEPEDTEEPTGTPYQEPSWLVTGTPATTRKPSATKKPETSLSPAATQKPAAPTAPKKTSYPKRTAKPASSSAPVAPEKLTNISLVNLKGKKMMITWTKQDNISGYQLQYAMNKKFTLKKKTLSCSKYRSMKLVSGLKKNKTYYVRMRAYVQTDSGNLYGKWSKKMKCKIRK</sequence>
<feature type="compositionally biased region" description="Low complexity" evidence="1">
    <location>
        <begin position="608"/>
        <end position="623"/>
    </location>
</feature>
<dbReference type="Pfam" id="PF00041">
    <property type="entry name" value="fn3"/>
    <property type="match status" value="1"/>
</dbReference>
<name>A0ABR7N0U2_9FIRM</name>
<dbReference type="RefSeq" id="WP_249297518.1">
    <property type="nucleotide sequence ID" value="NZ_JACRSX010000003.1"/>
</dbReference>
<dbReference type="PROSITE" id="PS50853">
    <property type="entry name" value="FN3"/>
    <property type="match status" value="1"/>
</dbReference>
<dbReference type="Proteomes" id="UP000606193">
    <property type="component" value="Unassembled WGS sequence"/>
</dbReference>
<feature type="signal peptide" evidence="2">
    <location>
        <begin position="1"/>
        <end position="30"/>
    </location>
</feature>
<dbReference type="InterPro" id="IPR003961">
    <property type="entry name" value="FN3_dom"/>
</dbReference>
<keyword evidence="2" id="KW-0732">Signal</keyword>
<gene>
    <name evidence="4" type="ORF">H8704_04695</name>
</gene>